<evidence type="ECO:0000313" key="5">
    <source>
        <dbReference type="EMBL" id="GAA3729141.1"/>
    </source>
</evidence>
<dbReference type="EMBL" id="BAABAE010000001">
    <property type="protein sequence ID" value="GAA3729141.1"/>
    <property type="molecule type" value="Genomic_DNA"/>
</dbReference>
<dbReference type="RefSeq" id="WP_344752880.1">
    <property type="nucleotide sequence ID" value="NZ_BAABAE010000001.1"/>
</dbReference>
<dbReference type="InterPro" id="IPR006059">
    <property type="entry name" value="SBP"/>
</dbReference>
<evidence type="ECO:0000313" key="6">
    <source>
        <dbReference type="Proteomes" id="UP001501004"/>
    </source>
</evidence>
<protein>
    <recommendedName>
        <fullName evidence="7">Sugar ABC transporter substrate-binding protein</fullName>
    </recommendedName>
</protein>
<sequence length="427" mass="45137">MSAIRKRALLALAMTSVAALSLVGCAAGESPNGDKIELNFVHSAYSDPLWGAAIDAFEDAHPGVTIKEQQIAFDDLSTQVQARLSSKDTSIDVIAVDGPRLANMAAQGFLRDLSDSRDEILASTGEFALKQVTYEDAQYAFSQWTSTNVMFYNKALLAAAGVEAPSADLADRLTWEQIVDDAKKAQAAGAKYGFSFEQVDRYYQLQPLFESAGAGSGLTGTGNLTPDITSAAWEKVAGWYGSLYADGVSPRGVPVEQLPDEFMSGNLAYLVAEPAHLQKFIDSGVDFGVAPMGYFDGGTPVTPTGSWTIGVSAFSEHGDIAAEFAKYITLDPEGASLVQLNGIPIQKDSLAAYISDLSTGGPIQSNLAGIIQGELAATPVARPSSVAYVDFEGIINAAFADIRNGEPVDAVLATANDKLDVAFARYQ</sequence>
<evidence type="ECO:0000256" key="1">
    <source>
        <dbReference type="ARBA" id="ARBA00008520"/>
    </source>
</evidence>
<name>A0ABP7F6C0_9MICO</name>
<organism evidence="5 6">
    <name type="scientific">Leifsonella bigeumensis</name>
    <dbReference type="NCBI Taxonomy" id="433643"/>
    <lineage>
        <taxon>Bacteria</taxon>
        <taxon>Bacillati</taxon>
        <taxon>Actinomycetota</taxon>
        <taxon>Actinomycetes</taxon>
        <taxon>Micrococcales</taxon>
        <taxon>Microbacteriaceae</taxon>
        <taxon>Leifsonella</taxon>
    </lineage>
</organism>
<evidence type="ECO:0000256" key="3">
    <source>
        <dbReference type="ARBA" id="ARBA00022729"/>
    </source>
</evidence>
<proteinExistence type="inferred from homology"/>
<feature type="signal peptide" evidence="4">
    <location>
        <begin position="1"/>
        <end position="26"/>
    </location>
</feature>
<gene>
    <name evidence="5" type="ORF">GCM10022239_02320</name>
</gene>
<reference evidence="6" key="1">
    <citation type="journal article" date="2019" name="Int. J. Syst. Evol. Microbiol.">
        <title>The Global Catalogue of Microorganisms (GCM) 10K type strain sequencing project: providing services to taxonomists for standard genome sequencing and annotation.</title>
        <authorList>
            <consortium name="The Broad Institute Genomics Platform"/>
            <consortium name="The Broad Institute Genome Sequencing Center for Infectious Disease"/>
            <person name="Wu L."/>
            <person name="Ma J."/>
        </authorList>
    </citation>
    <scope>NUCLEOTIDE SEQUENCE [LARGE SCALE GENOMIC DNA]</scope>
    <source>
        <strain evidence="6">JCM 16949</strain>
    </source>
</reference>
<dbReference type="PANTHER" id="PTHR30061:SF50">
    <property type="entry name" value="MALTOSE_MALTODEXTRIN-BINDING PERIPLASMIC PROTEIN"/>
    <property type="match status" value="1"/>
</dbReference>
<dbReference type="SUPFAM" id="SSF53850">
    <property type="entry name" value="Periplasmic binding protein-like II"/>
    <property type="match status" value="1"/>
</dbReference>
<dbReference type="Pfam" id="PF01547">
    <property type="entry name" value="SBP_bac_1"/>
    <property type="match status" value="1"/>
</dbReference>
<keyword evidence="6" id="KW-1185">Reference proteome</keyword>
<keyword evidence="3 4" id="KW-0732">Signal</keyword>
<evidence type="ECO:0000256" key="4">
    <source>
        <dbReference type="SAM" id="SignalP"/>
    </source>
</evidence>
<dbReference type="PROSITE" id="PS51257">
    <property type="entry name" value="PROKAR_LIPOPROTEIN"/>
    <property type="match status" value="1"/>
</dbReference>
<comment type="similarity">
    <text evidence="1">Belongs to the bacterial solute-binding protein 1 family.</text>
</comment>
<accession>A0ABP7F6C0</accession>
<evidence type="ECO:0000256" key="2">
    <source>
        <dbReference type="ARBA" id="ARBA00022448"/>
    </source>
</evidence>
<comment type="caution">
    <text evidence="5">The sequence shown here is derived from an EMBL/GenBank/DDBJ whole genome shotgun (WGS) entry which is preliminary data.</text>
</comment>
<dbReference type="Proteomes" id="UP001501004">
    <property type="component" value="Unassembled WGS sequence"/>
</dbReference>
<feature type="chain" id="PRO_5046218338" description="Sugar ABC transporter substrate-binding protein" evidence="4">
    <location>
        <begin position="27"/>
        <end position="427"/>
    </location>
</feature>
<dbReference type="Gene3D" id="3.40.190.10">
    <property type="entry name" value="Periplasmic binding protein-like II"/>
    <property type="match status" value="1"/>
</dbReference>
<dbReference type="PANTHER" id="PTHR30061">
    <property type="entry name" value="MALTOSE-BINDING PERIPLASMIC PROTEIN"/>
    <property type="match status" value="1"/>
</dbReference>
<keyword evidence="2" id="KW-0813">Transport</keyword>
<evidence type="ECO:0008006" key="7">
    <source>
        <dbReference type="Google" id="ProtNLM"/>
    </source>
</evidence>